<accession>A0A5J4ZQV0</accession>
<reference evidence="1 2" key="1">
    <citation type="submission" date="2019-09" db="EMBL/GenBank/DDBJ databases">
        <title>A chromosome-level genome assembly of the Chinese tupelo Nyssa sinensis.</title>
        <authorList>
            <person name="Yang X."/>
            <person name="Kang M."/>
            <person name="Yang Y."/>
            <person name="Xiong H."/>
            <person name="Wang M."/>
            <person name="Zhang Z."/>
            <person name="Wang Z."/>
            <person name="Wu H."/>
            <person name="Ma T."/>
            <person name="Liu J."/>
            <person name="Xi Z."/>
        </authorList>
    </citation>
    <scope>NUCLEOTIDE SEQUENCE [LARGE SCALE GENOMIC DNA]</scope>
    <source>
        <strain evidence="1">J267</strain>
        <tissue evidence="1">Leaf</tissue>
    </source>
</reference>
<keyword evidence="2" id="KW-1185">Reference proteome</keyword>
<dbReference type="OrthoDB" id="688025at2759"/>
<dbReference type="PANTHER" id="PTHR35486">
    <property type="entry name" value="EXPRESSED PROTEIN"/>
    <property type="match status" value="1"/>
</dbReference>
<evidence type="ECO:0000313" key="2">
    <source>
        <dbReference type="Proteomes" id="UP000325577"/>
    </source>
</evidence>
<dbReference type="PANTHER" id="PTHR35486:SF1">
    <property type="entry name" value="OS02G0689500 PROTEIN"/>
    <property type="match status" value="1"/>
</dbReference>
<dbReference type="Proteomes" id="UP000325577">
    <property type="component" value="Linkage Group LG6"/>
</dbReference>
<name>A0A5J4ZQV0_9ASTE</name>
<evidence type="ECO:0000313" key="1">
    <source>
        <dbReference type="EMBL" id="KAA8520399.1"/>
    </source>
</evidence>
<protein>
    <submittedName>
        <fullName evidence="1">Uncharacterized protein</fullName>
    </submittedName>
</protein>
<sequence length="319" mass="35566">MTCKKHLTDLSSTIGVCASCLRERLFALIVAQTEAQALVLAPAPQAQEDHRKSDFHPPPLIFPRSVSPYICRRKSDNSEWNRDHRTLSDQRFYSTPQVGPSGGIATASLYKKKHSKFFLLSNLFRSKPEETDLDRMASVSNSRDSCTASSSSPSWFSSIFPGRRKKQSRLFSLDESTAAGTRRPCRNRDTGMSPARYMDDAEECYDGMSGYSSESPQGWKQTPSRAATQIRRAGRSSHARNVSGLAFCLSPLVRANTHRHWNQKGMPPDLALSGEIKAPVKHHLSTVASLGGNRSRKFADFGREYRSSWYDLVSSALGR</sequence>
<dbReference type="AlphaFoldDB" id="A0A5J4ZQV0"/>
<organism evidence="1 2">
    <name type="scientific">Nyssa sinensis</name>
    <dbReference type="NCBI Taxonomy" id="561372"/>
    <lineage>
        <taxon>Eukaryota</taxon>
        <taxon>Viridiplantae</taxon>
        <taxon>Streptophyta</taxon>
        <taxon>Embryophyta</taxon>
        <taxon>Tracheophyta</taxon>
        <taxon>Spermatophyta</taxon>
        <taxon>Magnoliopsida</taxon>
        <taxon>eudicotyledons</taxon>
        <taxon>Gunneridae</taxon>
        <taxon>Pentapetalae</taxon>
        <taxon>asterids</taxon>
        <taxon>Cornales</taxon>
        <taxon>Nyssaceae</taxon>
        <taxon>Nyssa</taxon>
    </lineage>
</organism>
<proteinExistence type="predicted"/>
<gene>
    <name evidence="1" type="ORF">F0562_014655</name>
</gene>
<dbReference type="EMBL" id="CM018049">
    <property type="protein sequence ID" value="KAA8520399.1"/>
    <property type="molecule type" value="Genomic_DNA"/>
</dbReference>